<protein>
    <recommendedName>
        <fullName evidence="2">SWIM-type domain-containing protein</fullName>
    </recommendedName>
</protein>
<name>A0A8T2MA97_ASTMX</name>
<reference evidence="3 4" key="1">
    <citation type="submission" date="2021-07" db="EMBL/GenBank/DDBJ databases">
        <authorList>
            <person name="Imarazene B."/>
            <person name="Zahm M."/>
            <person name="Klopp C."/>
            <person name="Cabau C."/>
            <person name="Beille S."/>
            <person name="Jouanno E."/>
            <person name="Castinel A."/>
            <person name="Lluch J."/>
            <person name="Gil L."/>
            <person name="Kuchtly C."/>
            <person name="Lopez Roques C."/>
            <person name="Donnadieu C."/>
            <person name="Parrinello H."/>
            <person name="Journot L."/>
            <person name="Du K."/>
            <person name="Schartl M."/>
            <person name="Retaux S."/>
            <person name="Guiguen Y."/>
        </authorList>
    </citation>
    <scope>NUCLEOTIDE SEQUENCE [LARGE SCALE GENOMIC DNA]</scope>
    <source>
        <strain evidence="3">Pach_M1</strain>
        <tissue evidence="3">Testis</tissue>
    </source>
</reference>
<gene>
    <name evidence="3" type="ORF">AMEX_G4186</name>
</gene>
<evidence type="ECO:0000313" key="3">
    <source>
        <dbReference type="EMBL" id="KAG9281378.1"/>
    </source>
</evidence>
<evidence type="ECO:0000313" key="4">
    <source>
        <dbReference type="Proteomes" id="UP000752171"/>
    </source>
</evidence>
<dbReference type="InterPro" id="IPR007527">
    <property type="entry name" value="Znf_SWIM"/>
</dbReference>
<dbReference type="AlphaFoldDB" id="A0A8T2MA97"/>
<proteinExistence type="predicted"/>
<dbReference type="GO" id="GO:0008270">
    <property type="term" value="F:zinc ion binding"/>
    <property type="evidence" value="ECO:0007669"/>
    <property type="project" value="UniProtKB-KW"/>
</dbReference>
<keyword evidence="1" id="KW-0863">Zinc-finger</keyword>
<dbReference type="EMBL" id="JAICCE010000002">
    <property type="protein sequence ID" value="KAG9281378.1"/>
    <property type="molecule type" value="Genomic_DNA"/>
</dbReference>
<keyword evidence="1" id="KW-0862">Zinc</keyword>
<comment type="caution">
    <text evidence="3">The sequence shown here is derived from an EMBL/GenBank/DDBJ whole genome shotgun (WGS) entry which is preliminary data.</text>
</comment>
<feature type="domain" description="SWIM-type" evidence="2">
    <location>
        <begin position="692"/>
        <end position="721"/>
    </location>
</feature>
<dbReference type="PROSITE" id="PS50966">
    <property type="entry name" value="ZF_SWIM"/>
    <property type="match status" value="1"/>
</dbReference>
<keyword evidence="1" id="KW-0479">Metal-binding</keyword>
<evidence type="ECO:0000259" key="2">
    <source>
        <dbReference type="PROSITE" id="PS50966"/>
    </source>
</evidence>
<dbReference type="Proteomes" id="UP000752171">
    <property type="component" value="Unassembled WGS sequence"/>
</dbReference>
<evidence type="ECO:0000256" key="1">
    <source>
        <dbReference type="PROSITE-ProRule" id="PRU00325"/>
    </source>
</evidence>
<accession>A0A8T2MA97</accession>
<sequence length="798" mass="91905">MRRRMELHVTEPIYKEIKSALQVLHIDKQRLQNEGYRVKNGLWGRIIRATGKPNSLRRRRQFYDVWRKTGLTSQCEPQGLQGSFLPSPAYPASAPQELVKTEPQEFGETDQLFKMENDSEGISRKCNQVYDVINRCLSTDEAVRILTNVDVSKVSSLQPAHPQPGELYLYKYQKGQGNRGQDWTPENALWINLGTRNVPHPRGYLTVRYFVARGEGQEIRRRIYEMSEDVGPYMLVHYLGENSRLRRPRRHIQFGQQMFAQTTPQEELKKVEEELDISDVSEVQKITENTPVNSKPLAETLMSASMEQNPNTGEESGNFLNPKDIMATQMMCRELKDFVVHMSVYPDVIIVAALPEMTEQFQVMLKNSDPCVTHILYYNSTFNLENFYVTPLLFCHNDFEESPTFPLAFHIHQCQKERAHTIFLEELLCLLPDLNSNRFVICTDCEAVVENSVKNVLPNASAFNSFRQVLYHLRYKVMFCEEDDIEDNVQGYMNNLRSLICSETEEQWRVKLGYFSVTWSTAFLEYFQMHLEALTKRSARFTLKALGLPQDEKITSTFQELSMMLIQMMHRKLRLETTVFTAFQISMYFLNEVLRSSCNMGPYKPTPASSRSATAMDDVDFPEFVMTPKEIVHFFKKSLADDSDTMPEQEASGGYDLASMRPMAELIIEKNKISLEPSIKSFFVTGWRGQKYVVKVYPEERCSCFLAHHCCHILAARTAIGLEKEKKEKPSFRLWKMCRTAETTPLGEKGTSVVPLKEVKFTQCFPDACGGDAHNKNYLILEDSSSSSESEEANEDSE</sequence>
<organism evidence="3 4">
    <name type="scientific">Astyanax mexicanus</name>
    <name type="common">Blind cave fish</name>
    <name type="synonym">Astyanax fasciatus mexicanus</name>
    <dbReference type="NCBI Taxonomy" id="7994"/>
    <lineage>
        <taxon>Eukaryota</taxon>
        <taxon>Metazoa</taxon>
        <taxon>Chordata</taxon>
        <taxon>Craniata</taxon>
        <taxon>Vertebrata</taxon>
        <taxon>Euteleostomi</taxon>
        <taxon>Actinopterygii</taxon>
        <taxon>Neopterygii</taxon>
        <taxon>Teleostei</taxon>
        <taxon>Ostariophysi</taxon>
        <taxon>Characiformes</taxon>
        <taxon>Characoidei</taxon>
        <taxon>Acestrorhamphidae</taxon>
        <taxon>Acestrorhamphinae</taxon>
        <taxon>Astyanax</taxon>
    </lineage>
</organism>